<dbReference type="InterPro" id="IPR006084">
    <property type="entry name" value="XPG/Rad2"/>
</dbReference>
<dbReference type="AlphaFoldDB" id="A0AAN7BD29"/>
<gene>
    <name evidence="1" type="ORF">QBC37DRAFT_410239</name>
</gene>
<dbReference type="Proteomes" id="UP001301769">
    <property type="component" value="Unassembled WGS sequence"/>
</dbReference>
<comment type="caution">
    <text evidence="1">The sequence shown here is derived from an EMBL/GenBank/DDBJ whole genome shotgun (WGS) entry which is preliminary data.</text>
</comment>
<dbReference type="InterPro" id="IPR029060">
    <property type="entry name" value="PIN-like_dom_sf"/>
</dbReference>
<reference evidence="1" key="2">
    <citation type="submission" date="2023-05" db="EMBL/GenBank/DDBJ databases">
        <authorList>
            <consortium name="Lawrence Berkeley National Laboratory"/>
            <person name="Steindorff A."/>
            <person name="Hensen N."/>
            <person name="Bonometti L."/>
            <person name="Westerberg I."/>
            <person name="Brannstrom I.O."/>
            <person name="Guillou S."/>
            <person name="Cros-Aarteil S."/>
            <person name="Calhoun S."/>
            <person name="Haridas S."/>
            <person name="Kuo A."/>
            <person name="Mondo S."/>
            <person name="Pangilinan J."/>
            <person name="Riley R."/>
            <person name="Labutti K."/>
            <person name="Andreopoulos B."/>
            <person name="Lipzen A."/>
            <person name="Chen C."/>
            <person name="Yanf M."/>
            <person name="Daum C."/>
            <person name="Ng V."/>
            <person name="Clum A."/>
            <person name="Ohm R."/>
            <person name="Martin F."/>
            <person name="Silar P."/>
            <person name="Natvig D."/>
            <person name="Lalanne C."/>
            <person name="Gautier V."/>
            <person name="Ament-Velasquez S.L."/>
            <person name="Kruys A."/>
            <person name="Hutchinson M.I."/>
            <person name="Powell A.J."/>
            <person name="Barry K."/>
            <person name="Miller A.N."/>
            <person name="Grigoriev I.V."/>
            <person name="Debuchy R."/>
            <person name="Gladieux P."/>
            <person name="Thoren M.H."/>
            <person name="Johannesson H."/>
        </authorList>
    </citation>
    <scope>NUCLEOTIDE SEQUENCE</scope>
    <source>
        <strain evidence="1">PSN293</strain>
    </source>
</reference>
<dbReference type="SUPFAM" id="SSF88723">
    <property type="entry name" value="PIN domain-like"/>
    <property type="match status" value="1"/>
</dbReference>
<name>A0AAN7BD29_9PEZI</name>
<proteinExistence type="predicted"/>
<dbReference type="EMBL" id="MU858048">
    <property type="protein sequence ID" value="KAK4219518.1"/>
    <property type="molecule type" value="Genomic_DNA"/>
</dbReference>
<organism evidence="1 2">
    <name type="scientific">Rhypophila decipiens</name>
    <dbReference type="NCBI Taxonomy" id="261697"/>
    <lineage>
        <taxon>Eukaryota</taxon>
        <taxon>Fungi</taxon>
        <taxon>Dikarya</taxon>
        <taxon>Ascomycota</taxon>
        <taxon>Pezizomycotina</taxon>
        <taxon>Sordariomycetes</taxon>
        <taxon>Sordariomycetidae</taxon>
        <taxon>Sordariales</taxon>
        <taxon>Naviculisporaceae</taxon>
        <taxon>Rhypophila</taxon>
    </lineage>
</organism>
<dbReference type="PRINTS" id="PR00853">
    <property type="entry name" value="XPGRADSUPER"/>
</dbReference>
<evidence type="ECO:0000313" key="1">
    <source>
        <dbReference type="EMBL" id="KAK4219518.1"/>
    </source>
</evidence>
<dbReference type="CDD" id="cd09858">
    <property type="entry name" value="PIN_MKT1"/>
    <property type="match status" value="1"/>
</dbReference>
<accession>A0AAN7BD29</accession>
<keyword evidence="2" id="KW-1185">Reference proteome</keyword>
<dbReference type="Gene3D" id="3.40.50.1010">
    <property type="entry name" value="5'-nuclease"/>
    <property type="match status" value="1"/>
</dbReference>
<reference evidence="1" key="1">
    <citation type="journal article" date="2023" name="Mol. Phylogenet. Evol.">
        <title>Genome-scale phylogeny and comparative genomics of the fungal order Sordariales.</title>
        <authorList>
            <person name="Hensen N."/>
            <person name="Bonometti L."/>
            <person name="Westerberg I."/>
            <person name="Brannstrom I.O."/>
            <person name="Guillou S."/>
            <person name="Cros-Aarteil S."/>
            <person name="Calhoun S."/>
            <person name="Haridas S."/>
            <person name="Kuo A."/>
            <person name="Mondo S."/>
            <person name="Pangilinan J."/>
            <person name="Riley R."/>
            <person name="LaButti K."/>
            <person name="Andreopoulos B."/>
            <person name="Lipzen A."/>
            <person name="Chen C."/>
            <person name="Yan M."/>
            <person name="Daum C."/>
            <person name="Ng V."/>
            <person name="Clum A."/>
            <person name="Steindorff A."/>
            <person name="Ohm R.A."/>
            <person name="Martin F."/>
            <person name="Silar P."/>
            <person name="Natvig D.O."/>
            <person name="Lalanne C."/>
            <person name="Gautier V."/>
            <person name="Ament-Velasquez S.L."/>
            <person name="Kruys A."/>
            <person name="Hutchinson M.I."/>
            <person name="Powell A.J."/>
            <person name="Barry K."/>
            <person name="Miller A.N."/>
            <person name="Grigoriev I.V."/>
            <person name="Debuchy R."/>
            <person name="Gladieux P."/>
            <person name="Hiltunen Thoren M."/>
            <person name="Johannesson H."/>
        </authorList>
    </citation>
    <scope>NUCLEOTIDE SEQUENCE</scope>
    <source>
        <strain evidence="1">PSN293</strain>
    </source>
</reference>
<sequence length="172" mass="19239">MSGITEEPWIDSQVVQHPLPELEDCSIAIDATYYLQLIQATHPYNEPLLPALGGPTGIRDHLEMELDKWKAHKMTPFFIFDGQSIVGQDEVTVKKGLDANHRTAQAWELYFNGRANEAVGAFGQVSDAYRAQNLYPLLQSILRERGLHFLVAPFQASAQVRTDRLTSQSSNG</sequence>
<protein>
    <submittedName>
        <fullName evidence="1">PIN domain-like protein</fullName>
    </submittedName>
</protein>
<evidence type="ECO:0000313" key="2">
    <source>
        <dbReference type="Proteomes" id="UP001301769"/>
    </source>
</evidence>